<gene>
    <name evidence="1" type="ORF">QX249_11130</name>
</gene>
<sequence>MDNLNQGSLNPDKLSFIKPEDQLSLKGNLFGYRGDHGDLSDAIECGALHESKGSTSALSLFEVNKAPLLELAEAIQLQRDITALDDYLCGIIVTTKTQNLFMDLRFVTAMIEEHGQELTLFGLANLAAGFCSCEEFFTKHANGTVDKTYINFTTRTPEFAEI</sequence>
<dbReference type="EMBL" id="JAUHGG010000003">
    <property type="protein sequence ID" value="MDS1821216.1"/>
    <property type="molecule type" value="Genomic_DNA"/>
</dbReference>
<dbReference type="Proteomes" id="UP001253193">
    <property type="component" value="Unassembled WGS sequence"/>
</dbReference>
<organism evidence="1 2">
    <name type="scientific">Vibrio parahaemolyticus</name>
    <dbReference type="NCBI Taxonomy" id="670"/>
    <lineage>
        <taxon>Bacteria</taxon>
        <taxon>Pseudomonadati</taxon>
        <taxon>Pseudomonadota</taxon>
        <taxon>Gammaproteobacteria</taxon>
        <taxon>Vibrionales</taxon>
        <taxon>Vibrionaceae</taxon>
        <taxon>Vibrio</taxon>
    </lineage>
</organism>
<evidence type="ECO:0000313" key="2">
    <source>
        <dbReference type="Proteomes" id="UP001253193"/>
    </source>
</evidence>
<accession>A0AAW8PYA8</accession>
<reference evidence="1" key="1">
    <citation type="submission" date="2023-06" db="EMBL/GenBank/DDBJ databases">
        <title>Genomic Diversity of Vibrio spp. and Metagenomic Analysis of Pathogens in Florida Gulf Coastal Waters Following Hurricane Ian.</title>
        <authorList>
            <person name="Brumfield K.D."/>
        </authorList>
    </citation>
    <scope>NUCLEOTIDE SEQUENCE</scope>
    <source>
        <strain evidence="1">WBS2B-138</strain>
    </source>
</reference>
<comment type="caution">
    <text evidence="1">The sequence shown here is derived from an EMBL/GenBank/DDBJ whole genome shotgun (WGS) entry which is preliminary data.</text>
</comment>
<evidence type="ECO:0000313" key="1">
    <source>
        <dbReference type="EMBL" id="MDS1821216.1"/>
    </source>
</evidence>
<proteinExistence type="predicted"/>
<protein>
    <submittedName>
        <fullName evidence="1">Uncharacterized protein</fullName>
    </submittedName>
</protein>
<dbReference type="RefSeq" id="WP_311020087.1">
    <property type="nucleotide sequence ID" value="NZ_JAUHGG010000003.1"/>
</dbReference>
<dbReference type="AlphaFoldDB" id="A0AAW8PYA8"/>
<name>A0AAW8PYA8_VIBPH</name>